<reference evidence="1" key="1">
    <citation type="submission" date="2021-05" db="EMBL/GenBank/DDBJ databases">
        <authorList>
            <person name="Pietrasiak N."/>
            <person name="Ward R."/>
            <person name="Stajich J.E."/>
            <person name="Kurbessoian T."/>
        </authorList>
    </citation>
    <scope>NUCLEOTIDE SEQUENCE</scope>
    <source>
        <strain evidence="1">JT2-VF2</strain>
    </source>
</reference>
<dbReference type="InterPro" id="IPR021848">
    <property type="entry name" value="HODM_asu-like"/>
</dbReference>
<evidence type="ECO:0000313" key="1">
    <source>
        <dbReference type="EMBL" id="MBW4559819.1"/>
    </source>
</evidence>
<dbReference type="Pfam" id="PF11927">
    <property type="entry name" value="HODM_asu-like"/>
    <property type="match status" value="1"/>
</dbReference>
<organism evidence="1 2">
    <name type="scientific">Mojavia pulchra JT2-VF2</name>
    <dbReference type="NCBI Taxonomy" id="287848"/>
    <lineage>
        <taxon>Bacteria</taxon>
        <taxon>Bacillati</taxon>
        <taxon>Cyanobacteriota</taxon>
        <taxon>Cyanophyceae</taxon>
        <taxon>Nostocales</taxon>
        <taxon>Nostocaceae</taxon>
    </lineage>
</organism>
<gene>
    <name evidence="1" type="ORF">KME32_01465</name>
</gene>
<comment type="caution">
    <text evidence="1">The sequence shown here is derived from an EMBL/GenBank/DDBJ whole genome shotgun (WGS) entry which is preliminary data.</text>
</comment>
<dbReference type="Proteomes" id="UP000715781">
    <property type="component" value="Unassembled WGS sequence"/>
</dbReference>
<sequence>MNQRLYLPFADSQWRIKMGLKPLQIQDWIEIDDQFATYLKRKQELLQNSHSEVFASLPGSESAQTEVLNLLLDYLPERFPNYYQRQGKQIKILLTQQIWNIEDFEINPLDLAGRLVQEDLCLMQPSPEGYILVAASVCFPAHWRLQDKLGRPMNQIHQPVPEYPQKLEYPVNNFFDRLKVDSPGYRLNWGIADTPELFLGHSQSSSRLDTNLTADHVGQKLWIRVERQTLRRLEITSHILFTIRTYVYPLFILENHPAIAQSLSAVIQQMPQSMLQYKNLSSKREVLLEYLTKISNI</sequence>
<reference evidence="1" key="2">
    <citation type="journal article" date="2022" name="Microbiol. Resour. Announc.">
        <title>Metagenome Sequencing to Explore Phylogenomics of Terrestrial Cyanobacteria.</title>
        <authorList>
            <person name="Ward R.D."/>
            <person name="Stajich J.E."/>
            <person name="Johansen J.R."/>
            <person name="Huntemann M."/>
            <person name="Clum A."/>
            <person name="Foster B."/>
            <person name="Foster B."/>
            <person name="Roux S."/>
            <person name="Palaniappan K."/>
            <person name="Varghese N."/>
            <person name="Mukherjee S."/>
            <person name="Reddy T.B.K."/>
            <person name="Daum C."/>
            <person name="Copeland A."/>
            <person name="Chen I.A."/>
            <person name="Ivanova N.N."/>
            <person name="Kyrpides N.C."/>
            <person name="Shapiro N."/>
            <person name="Eloe-Fadrosh E.A."/>
            <person name="Pietrasiak N."/>
        </authorList>
    </citation>
    <scope>NUCLEOTIDE SEQUENCE</scope>
    <source>
        <strain evidence="1">JT2-VF2</strain>
    </source>
</reference>
<evidence type="ECO:0000313" key="2">
    <source>
        <dbReference type="Proteomes" id="UP000715781"/>
    </source>
</evidence>
<dbReference type="EMBL" id="JAHHHN010000001">
    <property type="protein sequence ID" value="MBW4559819.1"/>
    <property type="molecule type" value="Genomic_DNA"/>
</dbReference>
<name>A0A951UDY1_9NOST</name>
<accession>A0A951UDY1</accession>
<proteinExistence type="predicted"/>
<protein>
    <submittedName>
        <fullName evidence="1">DUF3445 domain-containing protein</fullName>
    </submittedName>
</protein>
<dbReference type="AlphaFoldDB" id="A0A951UDY1"/>